<dbReference type="GO" id="GO:0003700">
    <property type="term" value="F:DNA-binding transcription factor activity"/>
    <property type="evidence" value="ECO:0007669"/>
    <property type="project" value="InterPro"/>
</dbReference>
<name>A0A106BLP9_THIDE</name>
<dbReference type="STRING" id="1123392.GCA_000376425_01303"/>
<dbReference type="PATRIC" id="fig|36861.3.peg.2127"/>
<sequence>MTTRSKTAQLKADGRFWLTLDGRNFLGRGRVELLQRIRETGSISKAAKAMKMSYKAAWDAVDAINTAWQSPLVESGPAGSRLTEDAERLIAAFHKAEARHAAFMEKLAASL</sequence>
<dbReference type="SUPFAM" id="SSF46785">
    <property type="entry name" value="Winged helix' DNA-binding domain"/>
    <property type="match status" value="1"/>
</dbReference>
<evidence type="ECO:0000313" key="2">
    <source>
        <dbReference type="EMBL" id="KVW94776.1"/>
    </source>
</evidence>
<protein>
    <submittedName>
        <fullName evidence="2">Molybdate transporter regulatory protein</fullName>
    </submittedName>
</protein>
<proteinExistence type="predicted"/>
<evidence type="ECO:0000259" key="1">
    <source>
        <dbReference type="Pfam" id="PF00126"/>
    </source>
</evidence>
<organism evidence="2 3">
    <name type="scientific">Thiobacillus denitrificans</name>
    <dbReference type="NCBI Taxonomy" id="36861"/>
    <lineage>
        <taxon>Bacteria</taxon>
        <taxon>Pseudomonadati</taxon>
        <taxon>Pseudomonadota</taxon>
        <taxon>Betaproteobacteria</taxon>
        <taxon>Nitrosomonadales</taxon>
        <taxon>Thiobacillaceae</taxon>
        <taxon>Thiobacillus</taxon>
    </lineage>
</organism>
<accession>A0A106BLP9</accession>
<comment type="caution">
    <text evidence="2">The sequence shown here is derived from an EMBL/GenBank/DDBJ whole genome shotgun (WGS) entry which is preliminary data.</text>
</comment>
<dbReference type="AlphaFoldDB" id="A0A106BLP9"/>
<dbReference type="InterPro" id="IPR000847">
    <property type="entry name" value="LysR_HTH_N"/>
</dbReference>
<dbReference type="Proteomes" id="UP000064243">
    <property type="component" value="Unassembled WGS sequence"/>
</dbReference>
<dbReference type="PANTHER" id="PTHR30432">
    <property type="entry name" value="TRANSCRIPTIONAL REGULATOR MODE"/>
    <property type="match status" value="1"/>
</dbReference>
<dbReference type="OrthoDB" id="9800709at2"/>
<keyword evidence="3" id="KW-1185">Reference proteome</keyword>
<dbReference type="Gene3D" id="1.10.10.10">
    <property type="entry name" value="Winged helix-like DNA-binding domain superfamily/Winged helix DNA-binding domain"/>
    <property type="match status" value="1"/>
</dbReference>
<dbReference type="InterPro" id="IPR051815">
    <property type="entry name" value="Molybdate_resp_trans_reg"/>
</dbReference>
<dbReference type="InterPro" id="IPR036390">
    <property type="entry name" value="WH_DNA-bd_sf"/>
</dbReference>
<feature type="domain" description="HTH lysR-type" evidence="1">
    <location>
        <begin position="31"/>
        <end position="87"/>
    </location>
</feature>
<dbReference type="InterPro" id="IPR036388">
    <property type="entry name" value="WH-like_DNA-bd_sf"/>
</dbReference>
<dbReference type="EMBL" id="LDUG01000033">
    <property type="protein sequence ID" value="KVW94776.1"/>
    <property type="molecule type" value="Genomic_DNA"/>
</dbReference>
<gene>
    <name evidence="2" type="ORF">ABW22_11735</name>
</gene>
<dbReference type="Pfam" id="PF00126">
    <property type="entry name" value="HTH_1"/>
    <property type="match status" value="1"/>
</dbReference>
<dbReference type="PANTHER" id="PTHR30432:SF1">
    <property type="entry name" value="DNA-BINDING TRANSCRIPTIONAL DUAL REGULATOR MODE"/>
    <property type="match status" value="1"/>
</dbReference>
<reference evidence="2 3" key="1">
    <citation type="journal article" date="2015" name="Appl. Environ. Microbiol.">
        <title>Aerobic and Anaerobic Thiosulfate Oxidation by a Cold-Adapted, Subglacial Chemoautotroph.</title>
        <authorList>
            <person name="Harrold Z.R."/>
            <person name="Skidmore M.L."/>
            <person name="Hamilton T.L."/>
            <person name="Desch L."/>
            <person name="Amada K."/>
            <person name="van Gelder W."/>
            <person name="Glover K."/>
            <person name="Roden E.E."/>
            <person name="Boyd E.S."/>
        </authorList>
    </citation>
    <scope>NUCLEOTIDE SEQUENCE [LARGE SCALE GENOMIC DNA]</scope>
    <source>
        <strain evidence="2 3">RG</strain>
    </source>
</reference>
<evidence type="ECO:0000313" key="3">
    <source>
        <dbReference type="Proteomes" id="UP000064243"/>
    </source>
</evidence>